<comment type="caution">
    <text evidence="3">The sequence shown here is derived from an EMBL/GenBank/DDBJ whole genome shotgun (WGS) entry which is preliminary data.</text>
</comment>
<evidence type="ECO:0000256" key="1">
    <source>
        <dbReference type="ARBA" id="ARBA00023002"/>
    </source>
</evidence>
<dbReference type="Gene3D" id="3.20.20.100">
    <property type="entry name" value="NADP-dependent oxidoreductase domain"/>
    <property type="match status" value="1"/>
</dbReference>
<gene>
    <name evidence="3" type="ORF">BDK92_7380</name>
</gene>
<dbReference type="EMBL" id="RBKT01000001">
    <property type="protein sequence ID" value="RKR92896.1"/>
    <property type="molecule type" value="Genomic_DNA"/>
</dbReference>
<dbReference type="GO" id="GO:0005737">
    <property type="term" value="C:cytoplasm"/>
    <property type="evidence" value="ECO:0007669"/>
    <property type="project" value="TreeGrafter"/>
</dbReference>
<dbReference type="InterPro" id="IPR023210">
    <property type="entry name" value="NADP_OxRdtase_dom"/>
</dbReference>
<sequence>MSDRTALRDVEGRETNMILRKHAIGGQGLVASVEGLGTMGMTAMYGTPDDAESAATVHRALELGVNLFDTADMYGPLTGEELLGRALRGRRDQAVIATKFGGVTFDDAGGIIGGTNGQPDYVRKSLDGSLRRLGTDYIDLYFQHRVDPNVPVEETFGALGELVAEGKIRYLGISEASPESIRAAYAAAPLSAVQTEYSLFTRNVETNGVLDTVRELGIGFVAYAPLGRGFLTGSVRTLEDLPENDWRRTWPRFAEENLRQNLLLVDRIRAIAEQAGVTPGQLALAWVLAQGDHITAIPGTKRRRYLEENVAAAQLKFDAGVFEELSAAAPIGAAAGARYTGPAMAAIQE</sequence>
<dbReference type="PANTHER" id="PTHR43625">
    <property type="entry name" value="AFLATOXIN B1 ALDEHYDE REDUCTASE"/>
    <property type="match status" value="1"/>
</dbReference>
<protein>
    <submittedName>
        <fullName evidence="3">Aryl-alcohol dehydrogenase-like predicted oxidoreductase</fullName>
    </submittedName>
</protein>
<dbReference type="PANTHER" id="PTHR43625:SF40">
    <property type="entry name" value="ALDO-KETO REDUCTASE YAKC [NADP(+)]"/>
    <property type="match status" value="1"/>
</dbReference>
<keyword evidence="4" id="KW-1185">Reference proteome</keyword>
<dbReference type="Proteomes" id="UP000277671">
    <property type="component" value="Unassembled WGS sequence"/>
</dbReference>
<dbReference type="SUPFAM" id="SSF51430">
    <property type="entry name" value="NAD(P)-linked oxidoreductase"/>
    <property type="match status" value="1"/>
</dbReference>
<dbReference type="CDD" id="cd19076">
    <property type="entry name" value="AKR_AKR13A_13D"/>
    <property type="match status" value="1"/>
</dbReference>
<evidence type="ECO:0000313" key="4">
    <source>
        <dbReference type="Proteomes" id="UP000277671"/>
    </source>
</evidence>
<keyword evidence="1" id="KW-0560">Oxidoreductase</keyword>
<dbReference type="InterPro" id="IPR050791">
    <property type="entry name" value="Aldo-Keto_reductase"/>
</dbReference>
<accession>A0A495JV49</accession>
<evidence type="ECO:0000313" key="3">
    <source>
        <dbReference type="EMBL" id="RKR92896.1"/>
    </source>
</evidence>
<reference evidence="3 4" key="1">
    <citation type="submission" date="2018-10" db="EMBL/GenBank/DDBJ databases">
        <title>Sequencing the genomes of 1000 actinobacteria strains.</title>
        <authorList>
            <person name="Klenk H.-P."/>
        </authorList>
    </citation>
    <scope>NUCLEOTIDE SEQUENCE [LARGE SCALE GENOMIC DNA]</scope>
    <source>
        <strain evidence="3 4">DSM 45175</strain>
    </source>
</reference>
<dbReference type="GO" id="GO:0016491">
    <property type="term" value="F:oxidoreductase activity"/>
    <property type="evidence" value="ECO:0007669"/>
    <property type="project" value="UniProtKB-KW"/>
</dbReference>
<evidence type="ECO:0000259" key="2">
    <source>
        <dbReference type="Pfam" id="PF00248"/>
    </source>
</evidence>
<name>A0A495JV49_9ACTN</name>
<dbReference type="AlphaFoldDB" id="A0A495JV49"/>
<organism evidence="3 4">
    <name type="scientific">Micromonospora pisi</name>
    <dbReference type="NCBI Taxonomy" id="589240"/>
    <lineage>
        <taxon>Bacteria</taxon>
        <taxon>Bacillati</taxon>
        <taxon>Actinomycetota</taxon>
        <taxon>Actinomycetes</taxon>
        <taxon>Micromonosporales</taxon>
        <taxon>Micromonosporaceae</taxon>
        <taxon>Micromonospora</taxon>
    </lineage>
</organism>
<feature type="domain" description="NADP-dependent oxidoreductase" evidence="2">
    <location>
        <begin position="35"/>
        <end position="327"/>
    </location>
</feature>
<dbReference type="InterPro" id="IPR036812">
    <property type="entry name" value="NAD(P)_OxRdtase_dom_sf"/>
</dbReference>
<proteinExistence type="predicted"/>
<dbReference type="Pfam" id="PF00248">
    <property type="entry name" value="Aldo_ket_red"/>
    <property type="match status" value="1"/>
</dbReference>